<evidence type="ECO:0000256" key="2">
    <source>
        <dbReference type="ARBA" id="ARBA00022692"/>
    </source>
</evidence>
<dbReference type="EMBL" id="JABZEO010000008">
    <property type="protein sequence ID" value="NVZ10131.1"/>
    <property type="molecule type" value="Genomic_DNA"/>
</dbReference>
<protein>
    <submittedName>
        <fullName evidence="10">Cyclic peptide export ABC transporter</fullName>
    </submittedName>
</protein>
<evidence type="ECO:0000256" key="4">
    <source>
        <dbReference type="ARBA" id="ARBA00022840"/>
    </source>
</evidence>
<dbReference type="SUPFAM" id="SSF52540">
    <property type="entry name" value="P-loop containing nucleoside triphosphate hydrolases"/>
    <property type="match status" value="1"/>
</dbReference>
<dbReference type="GO" id="GO:1904680">
    <property type="term" value="F:peptide transmembrane transporter activity"/>
    <property type="evidence" value="ECO:0007669"/>
    <property type="project" value="InterPro"/>
</dbReference>
<feature type="domain" description="ABC transmembrane type-1" evidence="9">
    <location>
        <begin position="19"/>
        <end position="292"/>
    </location>
</feature>
<dbReference type="GO" id="GO:0016887">
    <property type="term" value="F:ATP hydrolysis activity"/>
    <property type="evidence" value="ECO:0007669"/>
    <property type="project" value="InterPro"/>
</dbReference>
<evidence type="ECO:0000256" key="7">
    <source>
        <dbReference type="SAM" id="Phobius"/>
    </source>
</evidence>
<dbReference type="SUPFAM" id="SSF90123">
    <property type="entry name" value="ABC transporter transmembrane region"/>
    <property type="match status" value="1"/>
</dbReference>
<keyword evidence="3" id="KW-0547">Nucleotide-binding</keyword>
<dbReference type="CDD" id="cd03228">
    <property type="entry name" value="ABCC_MRP_Like"/>
    <property type="match status" value="1"/>
</dbReference>
<evidence type="ECO:0000259" key="9">
    <source>
        <dbReference type="PROSITE" id="PS50929"/>
    </source>
</evidence>
<dbReference type="InterPro" id="IPR039421">
    <property type="entry name" value="Type_1_exporter"/>
</dbReference>
<evidence type="ECO:0000259" key="8">
    <source>
        <dbReference type="PROSITE" id="PS50893"/>
    </source>
</evidence>
<dbReference type="PANTHER" id="PTHR24221">
    <property type="entry name" value="ATP-BINDING CASSETTE SUB-FAMILY B"/>
    <property type="match status" value="1"/>
</dbReference>
<reference evidence="10 11" key="1">
    <citation type="submission" date="2020-06" db="EMBL/GenBank/DDBJ databases">
        <title>Whole-genome sequence of Allochromatium humboldtianum DSM 21881, type strain.</title>
        <authorList>
            <person name="Kyndt J.A."/>
            <person name="Meyer T.E."/>
        </authorList>
    </citation>
    <scope>NUCLEOTIDE SEQUENCE [LARGE SCALE GENOMIC DNA]</scope>
    <source>
        <strain evidence="10 11">DSM 21881</strain>
    </source>
</reference>
<evidence type="ECO:0000256" key="1">
    <source>
        <dbReference type="ARBA" id="ARBA00004651"/>
    </source>
</evidence>
<evidence type="ECO:0000256" key="3">
    <source>
        <dbReference type="ARBA" id="ARBA00022741"/>
    </source>
</evidence>
<dbReference type="GO" id="GO:0015833">
    <property type="term" value="P:peptide transport"/>
    <property type="evidence" value="ECO:0007669"/>
    <property type="project" value="InterPro"/>
</dbReference>
<comment type="caution">
    <text evidence="10">The sequence shown here is derived from an EMBL/GenBank/DDBJ whole genome shotgun (WGS) entry which is preliminary data.</text>
</comment>
<proteinExistence type="predicted"/>
<organism evidence="10 11">
    <name type="scientific">Allochromatium humboldtianum</name>
    <dbReference type="NCBI Taxonomy" id="504901"/>
    <lineage>
        <taxon>Bacteria</taxon>
        <taxon>Pseudomonadati</taxon>
        <taxon>Pseudomonadota</taxon>
        <taxon>Gammaproteobacteria</taxon>
        <taxon>Chromatiales</taxon>
        <taxon>Chromatiaceae</taxon>
        <taxon>Allochromatium</taxon>
    </lineage>
</organism>
<evidence type="ECO:0000313" key="11">
    <source>
        <dbReference type="Proteomes" id="UP000592294"/>
    </source>
</evidence>
<sequence length="542" mass="60316">MKLYELLRQQSDIPNRTIVLVIGIAAISNVGVLAVINNAAQHAAEQVHSFRELALFILTLLIFVVSERAVLRTSTREVESILHRLRMRMMSRIRHADLLPLESIGRAQIDAGVAKETLVISQAAPVVIMGIQSAIVVFFVLLYLAWLSPWAFILAVGFLSIAVTVHFNKLKLVNAELHEALRQENRMFDAVSDILEGFKEIKMNAARSNELYTFLNQISESATTLKITTKTRQADHIIWTQAMFFLLVASIIFLLPQFSVSHNEVVLQATTTIVFLLGPLSMLVGSMPVMADANAAAENIDAMDRELERITRTPHPIRTGITRFDQITLETLTFNYASNTGDTPFGIGPIELDIRSGEILFLTGGNGTGKSTLLKLIVGLYFPEKGSIRVDGIPITDTGYDDYRSLFSIVFSDYHLFQRLYGLSEVDSRRVDSLLQELGLAGKVSVLDGGFSTLDLSTGQRKRLALLVALLEDRPIMVFDEWAADQDPIFRKKFYEEMLPAWKSSGKTIVAATHDDRYFSVADRIVALENGRIQTSSPAPDL</sequence>
<dbReference type="AlphaFoldDB" id="A0A850RKV2"/>
<dbReference type="PANTHER" id="PTHR24221:SF654">
    <property type="entry name" value="ATP-BINDING CASSETTE SUB-FAMILY B MEMBER 6"/>
    <property type="match status" value="1"/>
</dbReference>
<dbReference type="InterPro" id="IPR036640">
    <property type="entry name" value="ABC1_TM_sf"/>
</dbReference>
<dbReference type="GO" id="GO:0034040">
    <property type="term" value="F:ATPase-coupled lipid transmembrane transporter activity"/>
    <property type="evidence" value="ECO:0007669"/>
    <property type="project" value="TreeGrafter"/>
</dbReference>
<dbReference type="InterPro" id="IPR003439">
    <property type="entry name" value="ABC_transporter-like_ATP-bd"/>
</dbReference>
<keyword evidence="11" id="KW-1185">Reference proteome</keyword>
<dbReference type="InterPro" id="IPR005898">
    <property type="entry name" value="Cyc_pep_transpt_SyrD/YojI"/>
</dbReference>
<feature type="transmembrane region" description="Helical" evidence="7">
    <location>
        <begin position="20"/>
        <end position="41"/>
    </location>
</feature>
<dbReference type="PROSITE" id="PS50893">
    <property type="entry name" value="ABC_TRANSPORTER_2"/>
    <property type="match status" value="1"/>
</dbReference>
<comment type="subcellular location">
    <subcellularLocation>
        <location evidence="1">Cell membrane</location>
        <topology evidence="1">Multi-pass membrane protein</topology>
    </subcellularLocation>
</comment>
<dbReference type="GO" id="GO:0005886">
    <property type="term" value="C:plasma membrane"/>
    <property type="evidence" value="ECO:0007669"/>
    <property type="project" value="UniProtKB-SubCell"/>
</dbReference>
<dbReference type="Gene3D" id="1.20.1560.10">
    <property type="entry name" value="ABC transporter type 1, transmembrane domain"/>
    <property type="match status" value="1"/>
</dbReference>
<dbReference type="PROSITE" id="PS50929">
    <property type="entry name" value="ABC_TM1F"/>
    <property type="match status" value="1"/>
</dbReference>
<feature type="transmembrane region" description="Helical" evidence="7">
    <location>
        <begin position="123"/>
        <end position="144"/>
    </location>
</feature>
<keyword evidence="5 7" id="KW-1133">Transmembrane helix</keyword>
<dbReference type="InterPro" id="IPR003593">
    <property type="entry name" value="AAA+_ATPase"/>
</dbReference>
<feature type="transmembrane region" description="Helical" evidence="7">
    <location>
        <begin position="150"/>
        <end position="167"/>
    </location>
</feature>
<dbReference type="InterPro" id="IPR027417">
    <property type="entry name" value="P-loop_NTPase"/>
</dbReference>
<name>A0A850RKV2_9GAMM</name>
<feature type="domain" description="ABC transporter" evidence="8">
    <location>
        <begin position="327"/>
        <end position="542"/>
    </location>
</feature>
<dbReference type="SMART" id="SM00382">
    <property type="entry name" value="AAA"/>
    <property type="match status" value="1"/>
</dbReference>
<feature type="transmembrane region" description="Helical" evidence="7">
    <location>
        <begin position="265"/>
        <end position="284"/>
    </location>
</feature>
<dbReference type="Gene3D" id="3.40.50.300">
    <property type="entry name" value="P-loop containing nucleotide triphosphate hydrolases"/>
    <property type="match status" value="1"/>
</dbReference>
<dbReference type="GO" id="GO:0140359">
    <property type="term" value="F:ABC-type transporter activity"/>
    <property type="evidence" value="ECO:0007669"/>
    <property type="project" value="InterPro"/>
</dbReference>
<gene>
    <name evidence="10" type="ORF">HW932_12755</name>
</gene>
<feature type="transmembrane region" description="Helical" evidence="7">
    <location>
        <begin position="53"/>
        <end position="71"/>
    </location>
</feature>
<dbReference type="RefSeq" id="WP_176976877.1">
    <property type="nucleotide sequence ID" value="NZ_JABZEO010000008.1"/>
</dbReference>
<keyword evidence="4" id="KW-0067">ATP-binding</keyword>
<keyword evidence="6 7" id="KW-0472">Membrane</keyword>
<feature type="transmembrane region" description="Helical" evidence="7">
    <location>
        <begin position="237"/>
        <end position="259"/>
    </location>
</feature>
<dbReference type="Proteomes" id="UP000592294">
    <property type="component" value="Unassembled WGS sequence"/>
</dbReference>
<dbReference type="Pfam" id="PF00005">
    <property type="entry name" value="ABC_tran"/>
    <property type="match status" value="1"/>
</dbReference>
<evidence type="ECO:0000313" key="10">
    <source>
        <dbReference type="EMBL" id="NVZ10131.1"/>
    </source>
</evidence>
<keyword evidence="2 7" id="KW-0812">Transmembrane</keyword>
<evidence type="ECO:0000256" key="5">
    <source>
        <dbReference type="ARBA" id="ARBA00022989"/>
    </source>
</evidence>
<evidence type="ECO:0000256" key="6">
    <source>
        <dbReference type="ARBA" id="ARBA00023136"/>
    </source>
</evidence>
<dbReference type="InterPro" id="IPR011527">
    <property type="entry name" value="ABC1_TM_dom"/>
</dbReference>
<dbReference type="GO" id="GO:0005524">
    <property type="term" value="F:ATP binding"/>
    <property type="evidence" value="ECO:0007669"/>
    <property type="project" value="UniProtKB-KW"/>
</dbReference>
<dbReference type="NCBIfam" id="TIGR01194">
    <property type="entry name" value="cyc_pep_trnsptr"/>
    <property type="match status" value="1"/>
</dbReference>
<accession>A0A850RKV2</accession>